<evidence type="ECO:0000313" key="1">
    <source>
        <dbReference type="EMBL" id="KZL89535.1"/>
    </source>
</evidence>
<organism evidence="1 2">
    <name type="scientific">Clostridium magnum DSM 2767</name>
    <dbReference type="NCBI Taxonomy" id="1121326"/>
    <lineage>
        <taxon>Bacteria</taxon>
        <taxon>Bacillati</taxon>
        <taxon>Bacillota</taxon>
        <taxon>Clostridia</taxon>
        <taxon>Eubacteriales</taxon>
        <taxon>Clostridiaceae</taxon>
        <taxon>Clostridium</taxon>
    </lineage>
</organism>
<reference evidence="1 2" key="1">
    <citation type="submission" date="2016-04" db="EMBL/GenBank/DDBJ databases">
        <title>Genome sequence of Clostridium magnum DSM 2767.</title>
        <authorList>
            <person name="Poehlein A."/>
            <person name="Uhlig R."/>
            <person name="Fischer R."/>
            <person name="Bahl H."/>
            <person name="Daniel R."/>
        </authorList>
    </citation>
    <scope>NUCLEOTIDE SEQUENCE [LARGE SCALE GENOMIC DNA]</scope>
    <source>
        <strain evidence="1 2">DSM 2767</strain>
    </source>
</reference>
<accession>A0A161WCX7</accession>
<sequence length="69" mass="7860">MSEKDQKVEQISFEDLSKNYLVKTGEEITKNEIESSNIIEDEDGNCTIDGYKIEANACSMLKDDYESET</sequence>
<gene>
    <name evidence="1" type="ORF">CLMAG_50260</name>
</gene>
<protein>
    <submittedName>
        <fullName evidence="1">Uncharacterized protein</fullName>
    </submittedName>
</protein>
<dbReference type="RefSeq" id="WP_066628588.1">
    <property type="nucleotide sequence ID" value="NZ_FQXL01000007.1"/>
</dbReference>
<dbReference type="EMBL" id="LWAE01000008">
    <property type="protein sequence ID" value="KZL89535.1"/>
    <property type="molecule type" value="Genomic_DNA"/>
</dbReference>
<dbReference type="Proteomes" id="UP000076603">
    <property type="component" value="Unassembled WGS sequence"/>
</dbReference>
<dbReference type="STRING" id="1121326.CLMAG_50260"/>
<comment type="caution">
    <text evidence="1">The sequence shown here is derived from an EMBL/GenBank/DDBJ whole genome shotgun (WGS) entry which is preliminary data.</text>
</comment>
<dbReference type="PATRIC" id="fig|1121326.3.peg.5090"/>
<proteinExistence type="predicted"/>
<evidence type="ECO:0000313" key="2">
    <source>
        <dbReference type="Proteomes" id="UP000076603"/>
    </source>
</evidence>
<dbReference type="AlphaFoldDB" id="A0A161WCX7"/>
<keyword evidence="2" id="KW-1185">Reference proteome</keyword>
<name>A0A161WCX7_9CLOT</name>